<reference evidence="2" key="1">
    <citation type="journal article" date="2023" name="Nat. Plants">
        <title>Single-cell RNA sequencing provides a high-resolution roadmap for understanding the multicellular compartmentation of specialized metabolism.</title>
        <authorList>
            <person name="Sun S."/>
            <person name="Shen X."/>
            <person name="Li Y."/>
            <person name="Li Y."/>
            <person name="Wang S."/>
            <person name="Li R."/>
            <person name="Zhang H."/>
            <person name="Shen G."/>
            <person name="Guo B."/>
            <person name="Wei J."/>
            <person name="Xu J."/>
            <person name="St-Pierre B."/>
            <person name="Chen S."/>
            <person name="Sun C."/>
        </authorList>
    </citation>
    <scope>NUCLEOTIDE SEQUENCE [LARGE SCALE GENOMIC DNA]</scope>
</reference>
<gene>
    <name evidence="1" type="ORF">M9H77_27308</name>
</gene>
<dbReference type="EMBL" id="CM044706">
    <property type="protein sequence ID" value="KAI5658515.1"/>
    <property type="molecule type" value="Genomic_DNA"/>
</dbReference>
<organism evidence="1 2">
    <name type="scientific">Catharanthus roseus</name>
    <name type="common">Madagascar periwinkle</name>
    <name type="synonym">Vinca rosea</name>
    <dbReference type="NCBI Taxonomy" id="4058"/>
    <lineage>
        <taxon>Eukaryota</taxon>
        <taxon>Viridiplantae</taxon>
        <taxon>Streptophyta</taxon>
        <taxon>Embryophyta</taxon>
        <taxon>Tracheophyta</taxon>
        <taxon>Spermatophyta</taxon>
        <taxon>Magnoliopsida</taxon>
        <taxon>eudicotyledons</taxon>
        <taxon>Gunneridae</taxon>
        <taxon>Pentapetalae</taxon>
        <taxon>asterids</taxon>
        <taxon>lamiids</taxon>
        <taxon>Gentianales</taxon>
        <taxon>Apocynaceae</taxon>
        <taxon>Rauvolfioideae</taxon>
        <taxon>Vinceae</taxon>
        <taxon>Catharanthinae</taxon>
        <taxon>Catharanthus</taxon>
    </lineage>
</organism>
<name>A0ACC0ADS0_CATRO</name>
<evidence type="ECO:0000313" key="2">
    <source>
        <dbReference type="Proteomes" id="UP001060085"/>
    </source>
</evidence>
<evidence type="ECO:0000313" key="1">
    <source>
        <dbReference type="EMBL" id="KAI5658515.1"/>
    </source>
</evidence>
<keyword evidence="2" id="KW-1185">Reference proteome</keyword>
<accession>A0ACC0ADS0</accession>
<protein>
    <submittedName>
        <fullName evidence="1">Uncharacterized protein</fullName>
    </submittedName>
</protein>
<comment type="caution">
    <text evidence="1">The sequence shown here is derived from an EMBL/GenBank/DDBJ whole genome shotgun (WGS) entry which is preliminary data.</text>
</comment>
<dbReference type="Proteomes" id="UP001060085">
    <property type="component" value="Linkage Group LG06"/>
</dbReference>
<sequence length="132" mass="15387">MERTFTCEGELTGGNLLIIDLKVKGYPNLEERTNIPHPTSVLETLIPKLESSDEEQEHPKAQALRDYQLSRDRVRRAHMEPTRYGYSYIVSYAFVVASYVEEKEPLCSSDILKSYNRSLWLRAMDEENVLFR</sequence>
<proteinExistence type="predicted"/>